<comment type="similarity">
    <text evidence="6">Belongs to the LpqB lipoprotein family.</text>
</comment>
<dbReference type="SMART" id="SM00909">
    <property type="entry name" value="Germane"/>
    <property type="match status" value="1"/>
</dbReference>
<dbReference type="Pfam" id="PF10646">
    <property type="entry name" value="Germane"/>
    <property type="match status" value="1"/>
</dbReference>
<reference evidence="9 10" key="1">
    <citation type="submission" date="2014-07" db="EMBL/GenBank/DDBJ databases">
        <title>Complete genome sequence of Corynebacterium atypicum DSM 44849: identifiction of the mycolic acid biosynthesis genes.</title>
        <authorList>
            <person name="Tippelt A."/>
            <person name="Mollmann S."/>
            <person name="Albersmeier A."/>
            <person name="Jaenicke S."/>
            <person name="Ruckert C."/>
            <person name="Tauch A."/>
        </authorList>
    </citation>
    <scope>NUCLEOTIDE SEQUENCE [LARGE SCALE GENOMIC DNA]</scope>
    <source>
        <strain evidence="9 10">R2070</strain>
    </source>
</reference>
<dbReference type="EMBL" id="CP008944">
    <property type="protein sequence ID" value="AIG63782.1"/>
    <property type="molecule type" value="Genomic_DNA"/>
</dbReference>
<dbReference type="Pfam" id="PF25976">
    <property type="entry name" value="LpqB_N"/>
    <property type="match status" value="1"/>
</dbReference>
<accession>A0ABM5QLV0</accession>
<feature type="signal peptide" evidence="7">
    <location>
        <begin position="1"/>
        <end position="29"/>
    </location>
</feature>
<keyword evidence="3 6" id="KW-0472">Membrane</keyword>
<evidence type="ECO:0000256" key="2">
    <source>
        <dbReference type="ARBA" id="ARBA00022729"/>
    </source>
</evidence>
<dbReference type="Proteomes" id="UP000028504">
    <property type="component" value="Chromosome"/>
</dbReference>
<dbReference type="InterPro" id="IPR023959">
    <property type="entry name" value="LpqB"/>
</dbReference>
<feature type="domain" description="GerMN" evidence="8">
    <location>
        <begin position="205"/>
        <end position="288"/>
    </location>
</feature>
<keyword evidence="5 6" id="KW-0449">Lipoprotein</keyword>
<keyword evidence="1 6" id="KW-1003">Cell membrane</keyword>
<sequence length="572" mass="61588">MRHRRPRRIRLAASLTVCALALGSCSSLPRNSEPSALRPFEPIQNAQEQLGPTPDQEPDLLLREFYAASARPAQAFQVARSYLASGVAERWQPEKEMLVVDRVDINTQAGASNEERTFDVRGSVIARLDTGGAYRPENGNYEASVTMRRQEDGQWRITGLPNGVVFERSELRSNFQPKKLFFFDPSGEVLVGDRRWVYEGERALDSALINLLMQGPTDRLAPGVRFGLPPEATFLGNEDGVYKFSGLASMSPEQRIDFSAQLVWTLAEADIPGPYRFEADGTPLAEGYTSLSTDDFAALNPELGTSSVSPLYALADGRLLKVSASGAQRVEGELGQFGDVSAADISDELAAVVRRQADHQELWTGSSELPWSAQLRGKTLTRPSVENQASAVWSVVDGRKVVRLLRAASGSGATVTDVAADFLQPIDRDISVLRLSQTGVHVAMIIDGRVYIGVVAVATNGQRSIVGVHEIAAQLGGTAVALDWQADGSLLVGTSAPASPLWRVEQDGSQLSELPSGNVTAPVVAVASGSTTMYLTDAIAIRHLPASATGESAFWWEVPGLQGVRSVPIIAH</sequence>
<dbReference type="Pfam" id="PF10647">
    <property type="entry name" value="Gmad1"/>
    <property type="match status" value="1"/>
</dbReference>
<evidence type="ECO:0000259" key="8">
    <source>
        <dbReference type="SMART" id="SM00909"/>
    </source>
</evidence>
<dbReference type="RefSeq" id="WP_038604678.1">
    <property type="nucleotide sequence ID" value="NZ_CP008944.1"/>
</dbReference>
<dbReference type="HAMAP" id="MF_01373">
    <property type="entry name" value="LpqB_lipoprot"/>
    <property type="match status" value="1"/>
</dbReference>
<dbReference type="PROSITE" id="PS51257">
    <property type="entry name" value="PROKAR_LIPOPROTEIN"/>
    <property type="match status" value="1"/>
</dbReference>
<dbReference type="InterPro" id="IPR018910">
    <property type="entry name" value="LpqB_C"/>
</dbReference>
<evidence type="ECO:0000256" key="3">
    <source>
        <dbReference type="ARBA" id="ARBA00023136"/>
    </source>
</evidence>
<name>A0ABM5QLV0_9CORY</name>
<protein>
    <recommendedName>
        <fullName evidence="6">Lipoprotein LpqB</fullName>
    </recommendedName>
</protein>
<proteinExistence type="inferred from homology"/>
<evidence type="ECO:0000256" key="5">
    <source>
        <dbReference type="ARBA" id="ARBA00023288"/>
    </source>
</evidence>
<evidence type="ECO:0000256" key="7">
    <source>
        <dbReference type="SAM" id="SignalP"/>
    </source>
</evidence>
<gene>
    <name evidence="6" type="primary">lpqB</name>
    <name evidence="9" type="ORF">CATYP_02770</name>
</gene>
<evidence type="ECO:0000313" key="10">
    <source>
        <dbReference type="Proteomes" id="UP000028504"/>
    </source>
</evidence>
<evidence type="ECO:0000256" key="1">
    <source>
        <dbReference type="ARBA" id="ARBA00022475"/>
    </source>
</evidence>
<evidence type="ECO:0000256" key="6">
    <source>
        <dbReference type="HAMAP-Rule" id="MF_01373"/>
    </source>
</evidence>
<keyword evidence="4 6" id="KW-0564">Palmitate</keyword>
<keyword evidence="2 6" id="KW-0732">Signal</keyword>
<evidence type="ECO:0000313" key="9">
    <source>
        <dbReference type="EMBL" id="AIG63782.1"/>
    </source>
</evidence>
<organism evidence="9 10">
    <name type="scientific">Corynebacterium atypicum</name>
    <dbReference type="NCBI Taxonomy" id="191610"/>
    <lineage>
        <taxon>Bacteria</taxon>
        <taxon>Bacillati</taxon>
        <taxon>Actinomycetota</taxon>
        <taxon>Actinomycetes</taxon>
        <taxon>Mycobacteriales</taxon>
        <taxon>Corynebacteriaceae</taxon>
        <taxon>Corynebacterium</taxon>
    </lineage>
</organism>
<comment type="subcellular location">
    <subcellularLocation>
        <location evidence="6">Cell membrane</location>
        <topology evidence="6">Lipid-anchor</topology>
    </subcellularLocation>
</comment>
<keyword evidence="10" id="KW-1185">Reference proteome</keyword>
<dbReference type="InterPro" id="IPR059026">
    <property type="entry name" value="LpqB_N"/>
</dbReference>
<feature type="chain" id="PRO_5045704482" description="Lipoprotein LpqB" evidence="7">
    <location>
        <begin position="30"/>
        <end position="572"/>
    </location>
</feature>
<evidence type="ECO:0000256" key="4">
    <source>
        <dbReference type="ARBA" id="ARBA00023139"/>
    </source>
</evidence>
<dbReference type="InterPro" id="IPR019606">
    <property type="entry name" value="GerMN"/>
</dbReference>